<gene>
    <name evidence="3" type="ORF">BDV33DRAFT_229713</name>
</gene>
<dbReference type="AlphaFoldDB" id="A0A5N6E7J3"/>
<dbReference type="FunFam" id="3.90.79.10:FF:000060">
    <property type="entry name" value="Nudix hydrolase 1"/>
    <property type="match status" value="1"/>
</dbReference>
<dbReference type="Proteomes" id="UP000326799">
    <property type="component" value="Unassembled WGS sequence"/>
</dbReference>
<reference evidence="3 4" key="1">
    <citation type="submission" date="2019-04" db="EMBL/GenBank/DDBJ databases">
        <title>Fungal friends and foes A comparative genomics study of 23 Aspergillus species from section Flavi.</title>
        <authorList>
            <consortium name="DOE Joint Genome Institute"/>
            <person name="Kjaerbolling I."/>
            <person name="Vesth T.C."/>
            <person name="Frisvad J.C."/>
            <person name="Nybo J.L."/>
            <person name="Theobald S."/>
            <person name="Kildgaard S."/>
            <person name="Petersen T.I."/>
            <person name="Kuo A."/>
            <person name="Sato A."/>
            <person name="Lyhne E.K."/>
            <person name="Kogle M.E."/>
            <person name="Wiebenga A."/>
            <person name="Kun R.S."/>
            <person name="Lubbers R.J."/>
            <person name="Makela M.R."/>
            <person name="Barry K."/>
            <person name="Chovatia M."/>
            <person name="Clum A."/>
            <person name="Daum C."/>
            <person name="Haridas S."/>
            <person name="He G."/>
            <person name="LaButti K."/>
            <person name="Lipzen A."/>
            <person name="Mondo S."/>
            <person name="Pangilinan J."/>
            <person name="Riley R."/>
            <person name="Salamov A."/>
            <person name="Simmons B.A."/>
            <person name="Magnuson J.K."/>
            <person name="Henrissat B."/>
            <person name="Mortensen U.H."/>
            <person name="Larsen T.O."/>
            <person name="De vries R.P."/>
            <person name="Grigoriev I.V."/>
            <person name="Machida M."/>
            <person name="Baker S.E."/>
            <person name="Andersen M.R."/>
        </authorList>
    </citation>
    <scope>NUCLEOTIDE SEQUENCE [LARGE SCALE GENOMIC DNA]</scope>
    <source>
        <strain evidence="3 4">CBS 126849</strain>
    </source>
</reference>
<dbReference type="InterPro" id="IPR000086">
    <property type="entry name" value="NUDIX_hydrolase_dom"/>
</dbReference>
<dbReference type="PANTHER" id="PTHR16099:SF5">
    <property type="entry name" value="NUCLEOTIDE TRIPHOSPHATE DIPHOSPHATASE NUDT15"/>
    <property type="match status" value="1"/>
</dbReference>
<dbReference type="PROSITE" id="PS51462">
    <property type="entry name" value="NUDIX"/>
    <property type="match status" value="1"/>
</dbReference>
<dbReference type="PROSITE" id="PS00893">
    <property type="entry name" value="NUDIX_BOX"/>
    <property type="match status" value="1"/>
</dbReference>
<accession>A0A5N6E7J3</accession>
<evidence type="ECO:0000313" key="3">
    <source>
        <dbReference type="EMBL" id="KAB8213348.1"/>
    </source>
</evidence>
<evidence type="ECO:0000256" key="1">
    <source>
        <dbReference type="ARBA" id="ARBA00022801"/>
    </source>
</evidence>
<dbReference type="PANTHER" id="PTHR16099">
    <property type="entry name" value="8-OXO-DGTP DIPHOSPHATES NUDT15"/>
    <property type="match status" value="1"/>
</dbReference>
<keyword evidence="1 3" id="KW-0378">Hydrolase</keyword>
<evidence type="ECO:0000313" key="4">
    <source>
        <dbReference type="Proteomes" id="UP000326799"/>
    </source>
</evidence>
<dbReference type="GO" id="GO:0035539">
    <property type="term" value="F:8-oxo-7,8-dihydrodeoxyguanosine triphosphate pyrophosphatase activity"/>
    <property type="evidence" value="ECO:0007669"/>
    <property type="project" value="TreeGrafter"/>
</dbReference>
<dbReference type="CDD" id="cd04678">
    <property type="entry name" value="NUDIX_MTH2_Nudt15"/>
    <property type="match status" value="1"/>
</dbReference>
<proteinExistence type="predicted"/>
<protein>
    <submittedName>
        <fullName evidence="3">Nudix hydrolase 1</fullName>
    </submittedName>
</protein>
<dbReference type="Pfam" id="PF00293">
    <property type="entry name" value="NUDIX"/>
    <property type="match status" value="1"/>
</dbReference>
<feature type="domain" description="Nudix hydrolase" evidence="2">
    <location>
        <begin position="7"/>
        <end position="138"/>
    </location>
</feature>
<dbReference type="GO" id="GO:0006203">
    <property type="term" value="P:dGTP catabolic process"/>
    <property type="evidence" value="ECO:0007669"/>
    <property type="project" value="TreeGrafter"/>
</dbReference>
<dbReference type="InterPro" id="IPR015797">
    <property type="entry name" value="NUDIX_hydrolase-like_dom_sf"/>
</dbReference>
<dbReference type="EMBL" id="ML733632">
    <property type="protein sequence ID" value="KAB8213348.1"/>
    <property type="molecule type" value="Genomic_DNA"/>
</dbReference>
<organism evidence="3 4">
    <name type="scientific">Aspergillus novoparasiticus</name>
    <dbReference type="NCBI Taxonomy" id="986946"/>
    <lineage>
        <taxon>Eukaryota</taxon>
        <taxon>Fungi</taxon>
        <taxon>Dikarya</taxon>
        <taxon>Ascomycota</taxon>
        <taxon>Pezizomycotina</taxon>
        <taxon>Eurotiomycetes</taxon>
        <taxon>Eurotiomycetidae</taxon>
        <taxon>Eurotiales</taxon>
        <taxon>Aspergillaceae</taxon>
        <taxon>Aspergillus</taxon>
        <taxon>Aspergillus subgen. Circumdati</taxon>
    </lineage>
</organism>
<keyword evidence="4" id="KW-1185">Reference proteome</keyword>
<dbReference type="GO" id="GO:0005829">
    <property type="term" value="C:cytosol"/>
    <property type="evidence" value="ECO:0007669"/>
    <property type="project" value="TreeGrafter"/>
</dbReference>
<sequence>MDNSNPEVRTGVSVFVFNREGKFLMGLRKGSHGDGTLGLPGGHMHFEESLEECAIREVEEETGLEITNVEFLTVTNDIFKKEKKHYTTNFFAAKLHGNKREPELCEPDKCDSWQWFSWEEVNIMCQEEGKLFLPMENLFRQRQELHPFEAYEERLRKANKAV</sequence>
<dbReference type="Gene3D" id="3.90.79.10">
    <property type="entry name" value="Nucleoside Triphosphate Pyrophosphohydrolase"/>
    <property type="match status" value="1"/>
</dbReference>
<dbReference type="InterPro" id="IPR020084">
    <property type="entry name" value="NUDIX_hydrolase_CS"/>
</dbReference>
<dbReference type="SUPFAM" id="SSF55811">
    <property type="entry name" value="Nudix"/>
    <property type="match status" value="1"/>
</dbReference>
<evidence type="ECO:0000259" key="2">
    <source>
        <dbReference type="PROSITE" id="PS51462"/>
    </source>
</evidence>
<name>A0A5N6E7J3_9EURO</name>